<comment type="catalytic activity">
    <reaction evidence="5">
        <text>2-phosphoglycolate + H2O = glycolate + phosphate</text>
        <dbReference type="Rhea" id="RHEA:14369"/>
        <dbReference type="ChEBI" id="CHEBI:15377"/>
        <dbReference type="ChEBI" id="CHEBI:29805"/>
        <dbReference type="ChEBI" id="CHEBI:43474"/>
        <dbReference type="ChEBI" id="CHEBI:58033"/>
        <dbReference type="EC" id="3.1.3.18"/>
    </reaction>
</comment>
<evidence type="ECO:0000313" key="13">
    <source>
        <dbReference type="Proteomes" id="UP000029084"/>
    </source>
</evidence>
<reference evidence="15 16" key="2">
    <citation type="journal article" date="2015" name="Genome Announc.">
        <title>Complete Genome Sequences of Evolved Arsenate-Resistant Metallosphaera sedula Strains.</title>
        <authorList>
            <person name="Ai C."/>
            <person name="McCarthy S."/>
            <person name="Schackwitz W."/>
            <person name="Martin J."/>
            <person name="Lipzen A."/>
            <person name="Blum P."/>
        </authorList>
    </citation>
    <scope>NUCLEOTIDE SEQUENCE [LARGE SCALE GENOMIC DNA]</scope>
    <source>
        <strain evidence="10 16">ARS120-1</strain>
        <strain evidence="11 15">ARS120-2</strain>
        <strain evidence="8 18">ARS50-1</strain>
        <strain evidence="9 17">ARS50-2</strain>
    </source>
</reference>
<evidence type="ECO:0000256" key="5">
    <source>
        <dbReference type="HAMAP-Rule" id="MF_01419"/>
    </source>
</evidence>
<evidence type="ECO:0000313" key="17">
    <source>
        <dbReference type="Proteomes" id="UP000062475"/>
    </source>
</evidence>
<dbReference type="Proteomes" id="UP000061362">
    <property type="component" value="Chromosome"/>
</dbReference>
<dbReference type="OMA" id="DTGYAYH"/>
<dbReference type="EMBL" id="CP012174">
    <property type="protein sequence ID" value="AKV79548.1"/>
    <property type="molecule type" value="Genomic_DNA"/>
</dbReference>
<evidence type="ECO:0000256" key="4">
    <source>
        <dbReference type="ARBA" id="ARBA00023277"/>
    </source>
</evidence>
<dbReference type="AlphaFoldDB" id="A0A088E980"/>
<proteinExistence type="inferred from homology"/>
<dbReference type="GO" id="GO:0005829">
    <property type="term" value="C:cytosol"/>
    <property type="evidence" value="ECO:0007669"/>
    <property type="project" value="TreeGrafter"/>
</dbReference>
<name>A0A088E980_9CREN</name>
<dbReference type="EMBL" id="CP012173">
    <property type="protein sequence ID" value="AKV77298.1"/>
    <property type="molecule type" value="Genomic_DNA"/>
</dbReference>
<dbReference type="PANTHER" id="PTHR10000:SF8">
    <property type="entry name" value="HAD SUPERFAMILY HYDROLASE-LIKE, TYPE 3"/>
    <property type="match status" value="1"/>
</dbReference>
<dbReference type="PATRIC" id="fig|43687.5.peg.2287"/>
<dbReference type="RefSeq" id="WP_012022056.1">
    <property type="nucleotide sequence ID" value="NZ_AP019770.1"/>
</dbReference>
<evidence type="ECO:0000256" key="2">
    <source>
        <dbReference type="ARBA" id="ARBA00022801"/>
    </source>
</evidence>
<reference evidence="12 14" key="3">
    <citation type="submission" date="2015-07" db="EMBL/GenBank/DDBJ databases">
        <title>Physiological, transcriptional responses and genome re-sequencing of acid resistant extremely thermoacidophilic Metallosphaera sedula SARC-M1.</title>
        <authorList>
            <person name="Ai C."/>
            <person name="McCarthy S."/>
            <person name="Eckrich V."/>
            <person name="Rudrappa D."/>
            <person name="Qiu G."/>
            <person name="Blum P."/>
        </authorList>
    </citation>
    <scope>NUCLEOTIDE SEQUENCE [LARGE SCALE GENOMIC DNA]</scope>
    <source>
        <strain evidence="12 14">SARC-M1</strain>
    </source>
</reference>
<organism evidence="7 13">
    <name type="scientific">Metallosphaera sedula</name>
    <dbReference type="NCBI Taxonomy" id="43687"/>
    <lineage>
        <taxon>Archaea</taxon>
        <taxon>Thermoproteota</taxon>
        <taxon>Thermoprotei</taxon>
        <taxon>Sulfolobales</taxon>
        <taxon>Sulfolobaceae</taxon>
        <taxon>Metallosphaera</taxon>
    </lineage>
</organism>
<dbReference type="SFLD" id="SFLDG01144">
    <property type="entry name" value="C2.B.4:_PGP_Like"/>
    <property type="match status" value="1"/>
</dbReference>
<evidence type="ECO:0000313" key="14">
    <source>
        <dbReference type="Proteomes" id="UP000056255"/>
    </source>
</evidence>
<gene>
    <name evidence="7" type="ORF">HA72_2130</name>
    <name evidence="8" type="ORF">MsedA_2180</name>
    <name evidence="9" type="ORF">MsedB_2182</name>
    <name evidence="10" type="ORF">MsedC_2180</name>
    <name evidence="11" type="ORF">MsedD_2181</name>
    <name evidence="12" type="ORF">MsedE_2182</name>
</gene>
<dbReference type="CDD" id="cd07514">
    <property type="entry name" value="HAD_Pase"/>
    <property type="match status" value="1"/>
</dbReference>
<evidence type="ECO:0000256" key="1">
    <source>
        <dbReference type="ARBA" id="ARBA00022723"/>
    </source>
</evidence>
<evidence type="ECO:0000256" key="3">
    <source>
        <dbReference type="ARBA" id="ARBA00022842"/>
    </source>
</evidence>
<evidence type="ECO:0000313" key="8">
    <source>
        <dbReference type="EMBL" id="AKV75059.1"/>
    </source>
</evidence>
<dbReference type="GO" id="GO:0000287">
    <property type="term" value="F:magnesium ion binding"/>
    <property type="evidence" value="ECO:0007669"/>
    <property type="project" value="InterPro"/>
</dbReference>
<reference evidence="7 13" key="1">
    <citation type="journal article" date="2014" name="J. Bacteriol.">
        <title>Role of an Archaeal PitA Transporter in the Copper and Arsenic Resistance of Metallosphaera sedula, an Extreme Thermoacidophile.</title>
        <authorList>
            <person name="McCarthy S."/>
            <person name="Ai C."/>
            <person name="Wheaton G."/>
            <person name="Tevatia R."/>
            <person name="Eckrich V."/>
            <person name="Kelly R."/>
            <person name="Blum P."/>
        </authorList>
    </citation>
    <scope>NUCLEOTIDE SEQUENCE [LARGE SCALE GENOMIC DNA]</scope>
    <source>
        <strain evidence="7 13">CuR1</strain>
    </source>
</reference>
<evidence type="ECO:0000313" key="18">
    <source>
        <dbReference type="Proteomes" id="UP000068832"/>
    </source>
</evidence>
<dbReference type="NCBIfam" id="TIGR01484">
    <property type="entry name" value="HAD-SF-IIB"/>
    <property type="match status" value="1"/>
</dbReference>
<dbReference type="NCBIfam" id="TIGR01482">
    <property type="entry name" value="SPP-subfamily"/>
    <property type="match status" value="1"/>
</dbReference>
<dbReference type="EMBL" id="CP012172">
    <property type="protein sequence ID" value="AKV75059.1"/>
    <property type="molecule type" value="Genomic_DNA"/>
</dbReference>
<comment type="function">
    <text evidence="5">Catalyzes the dephosphorylation of 2-phosphoglycolate.</text>
</comment>
<feature type="binding site" evidence="5">
    <location>
        <position position="8"/>
    </location>
    <ligand>
        <name>Mg(2+)</name>
        <dbReference type="ChEBI" id="CHEBI:18420"/>
    </ligand>
</feature>
<dbReference type="Proteomes" id="UP000062398">
    <property type="component" value="Chromosome"/>
</dbReference>
<dbReference type="EC" id="3.1.3.18" evidence="5 6"/>
<feature type="binding site" evidence="5">
    <location>
        <position position="10"/>
    </location>
    <ligand>
        <name>Mg(2+)</name>
        <dbReference type="ChEBI" id="CHEBI:18420"/>
    </ligand>
</feature>
<dbReference type="Proteomes" id="UP000056255">
    <property type="component" value="Chromosome"/>
</dbReference>
<dbReference type="SFLD" id="SFLDF00446">
    <property type="entry name" value="phosphoglycolate_phosphatase_3"/>
    <property type="match status" value="1"/>
</dbReference>
<dbReference type="PANTHER" id="PTHR10000">
    <property type="entry name" value="PHOSPHOSERINE PHOSPHATASE"/>
    <property type="match status" value="1"/>
</dbReference>
<feature type="binding site" evidence="5">
    <location>
        <position position="150"/>
    </location>
    <ligand>
        <name>substrate</name>
    </ligand>
</feature>
<evidence type="ECO:0000313" key="7">
    <source>
        <dbReference type="EMBL" id="AIM28252.1"/>
    </source>
</evidence>
<accession>A0A088E980</accession>
<dbReference type="GO" id="GO:0008967">
    <property type="term" value="F:phosphoglycolate phosphatase activity"/>
    <property type="evidence" value="ECO:0007669"/>
    <property type="project" value="UniProtKB-UniRule"/>
</dbReference>
<dbReference type="Proteomes" id="UP000068832">
    <property type="component" value="Chromosome"/>
</dbReference>
<dbReference type="SFLD" id="SFLDS00003">
    <property type="entry name" value="Haloacid_Dehalogenase"/>
    <property type="match status" value="1"/>
</dbReference>
<dbReference type="EMBL" id="CP012175">
    <property type="protein sequence ID" value="AKV81793.1"/>
    <property type="molecule type" value="Genomic_DNA"/>
</dbReference>
<dbReference type="Pfam" id="PF08282">
    <property type="entry name" value="Hydrolase_3"/>
    <property type="match status" value="2"/>
</dbReference>
<dbReference type="InterPro" id="IPR023214">
    <property type="entry name" value="HAD_sf"/>
</dbReference>
<dbReference type="Gene3D" id="3.40.50.1000">
    <property type="entry name" value="HAD superfamily/HAD-like"/>
    <property type="match status" value="1"/>
</dbReference>
<dbReference type="HAMAP" id="MF_01419">
    <property type="entry name" value="GPH_hydrolase_arch"/>
    <property type="match status" value="1"/>
</dbReference>
<dbReference type="SUPFAM" id="SSF56784">
    <property type="entry name" value="HAD-like"/>
    <property type="match status" value="1"/>
</dbReference>
<keyword evidence="1 5" id="KW-0479">Metal-binding</keyword>
<keyword evidence="4 5" id="KW-0119">Carbohydrate metabolism</keyword>
<sequence length="222" mass="24138">MIKLLLTDLDGTLTEDRGTYVVDIGAIKALRRAEKAGIRVALVSGNSYPVLRGLHNYLGLSGGLVAENGCFVFHGGVTFRVCETVPREVVSEFAKTFNLRESWQNEFRRSDFGFTPAELKDEMIKWAEERGLVVQSSGYALHLSGKPGGKGAGVRKLLELANVKREETGAIGDSRTDIEMFREAGITAAVSNADPELKRVASISLKLKSGAGVMEFIDMLLS</sequence>
<dbReference type="NCBIfam" id="TIGR01487">
    <property type="entry name" value="Pglycolate_arch"/>
    <property type="match status" value="1"/>
</dbReference>
<dbReference type="GeneID" id="91756668"/>
<comment type="cofactor">
    <cofactor evidence="5">
        <name>Mg(2+)</name>
        <dbReference type="ChEBI" id="CHEBI:18420"/>
    </cofactor>
</comment>
<evidence type="ECO:0000313" key="15">
    <source>
        <dbReference type="Proteomes" id="UP000061362"/>
    </source>
</evidence>
<feature type="active site" description="Nucleophile" evidence="5">
    <location>
        <position position="8"/>
    </location>
</feature>
<dbReference type="InterPro" id="IPR036412">
    <property type="entry name" value="HAD-like_sf"/>
</dbReference>
<dbReference type="SFLD" id="SFLDG01140">
    <property type="entry name" value="C2.B:_Phosphomannomutase_and_P"/>
    <property type="match status" value="1"/>
</dbReference>
<evidence type="ECO:0000313" key="16">
    <source>
        <dbReference type="Proteomes" id="UP000062398"/>
    </source>
</evidence>
<dbReference type="InterPro" id="IPR006382">
    <property type="entry name" value="PGPase"/>
</dbReference>
<keyword evidence="2 5" id="KW-0378">Hydrolase</keyword>
<protein>
    <recommendedName>
        <fullName evidence="5 6">Phosphoglycolate phosphatase</fullName>
        <shortName evidence="5">PGP</shortName>
        <shortName evidence="5">PGPase</shortName>
        <ecNumber evidence="5 6">3.1.3.18</ecNumber>
    </recommendedName>
</protein>
<dbReference type="Gene3D" id="3.90.1070.10">
    <property type="match status" value="1"/>
</dbReference>
<evidence type="ECO:0000313" key="10">
    <source>
        <dbReference type="EMBL" id="AKV79548.1"/>
    </source>
</evidence>
<evidence type="ECO:0000313" key="11">
    <source>
        <dbReference type="EMBL" id="AKV81793.1"/>
    </source>
</evidence>
<dbReference type="EMBL" id="CP008822">
    <property type="protein sequence ID" value="AIM28252.1"/>
    <property type="molecule type" value="Genomic_DNA"/>
</dbReference>
<dbReference type="InterPro" id="IPR006379">
    <property type="entry name" value="HAD-SF_hydro_IIB"/>
</dbReference>
<evidence type="ECO:0000313" key="9">
    <source>
        <dbReference type="EMBL" id="AKV77298.1"/>
    </source>
</evidence>
<dbReference type="EMBL" id="CP012176">
    <property type="protein sequence ID" value="AKV84026.1"/>
    <property type="molecule type" value="Genomic_DNA"/>
</dbReference>
<dbReference type="SMR" id="A0A088E980"/>
<comment type="similarity">
    <text evidence="5">Belongs to the archaeal SPP-like hydrolase family.</text>
</comment>
<dbReference type="Proteomes" id="UP000029084">
    <property type="component" value="Chromosome"/>
</dbReference>
<feature type="binding site" evidence="5">
    <location>
        <position position="173"/>
    </location>
    <ligand>
        <name>Mg(2+)</name>
        <dbReference type="ChEBI" id="CHEBI:18420"/>
    </ligand>
</feature>
<dbReference type="Proteomes" id="UP000062475">
    <property type="component" value="Chromosome"/>
</dbReference>
<feature type="binding site" evidence="5">
    <location>
        <position position="177"/>
    </location>
    <ligand>
        <name>Mg(2+)</name>
        <dbReference type="ChEBI" id="CHEBI:18420"/>
    </ligand>
</feature>
<evidence type="ECO:0000313" key="12">
    <source>
        <dbReference type="EMBL" id="AKV84026.1"/>
    </source>
</evidence>
<keyword evidence="3 5" id="KW-0460">Magnesium</keyword>
<dbReference type="OrthoDB" id="120822at2157"/>
<evidence type="ECO:0000256" key="6">
    <source>
        <dbReference type="NCBIfam" id="TIGR01487"/>
    </source>
</evidence>